<comment type="caution">
    <text evidence="3">The sequence shown here is derived from an EMBL/GenBank/DDBJ whole genome shotgun (WGS) entry which is preliminary data.</text>
</comment>
<gene>
    <name evidence="3" type="ORF">ILT43_12095</name>
</gene>
<dbReference type="EMBL" id="JAFEMC010000003">
    <property type="protein sequence ID" value="MBM6577114.1"/>
    <property type="molecule type" value="Genomic_DNA"/>
</dbReference>
<reference evidence="3 4" key="1">
    <citation type="submission" date="2020-12" db="EMBL/GenBank/DDBJ databases">
        <title>Sphingomonas sp.</title>
        <authorList>
            <person name="Kim M.K."/>
        </authorList>
    </citation>
    <scope>NUCLEOTIDE SEQUENCE [LARGE SCALE GENOMIC DNA]</scope>
    <source>
        <strain evidence="3 4">BT552</strain>
    </source>
</reference>
<keyword evidence="4" id="KW-1185">Reference proteome</keyword>
<dbReference type="Pfam" id="PF06223">
    <property type="entry name" value="Phage_tail_T"/>
    <property type="match status" value="1"/>
</dbReference>
<dbReference type="Proteomes" id="UP000763641">
    <property type="component" value="Unassembled WGS sequence"/>
</dbReference>
<feature type="region of interest" description="Disordered" evidence="1">
    <location>
        <begin position="97"/>
        <end position="128"/>
    </location>
</feature>
<evidence type="ECO:0000313" key="3">
    <source>
        <dbReference type="EMBL" id="MBM6577114.1"/>
    </source>
</evidence>
<accession>A0ABS2D845</accession>
<feature type="domain" description="Minor tail T" evidence="2">
    <location>
        <begin position="15"/>
        <end position="88"/>
    </location>
</feature>
<feature type="compositionally biased region" description="Basic and acidic residues" evidence="1">
    <location>
        <begin position="118"/>
        <end position="128"/>
    </location>
</feature>
<sequence length="128" mass="14322">MGLGKTLVEIDHISPEELTGWQAFYELEPWGCLVEDHRTELGLNLLYGINSNPGQKIPRFIDRDPEANKPAEQTPEELEDDIRGFFSGKTIMAEDAVAVEEAVPEPTPKKSKARKSKDRQTGPERTSS</sequence>
<organism evidence="3 4">
    <name type="scientific">Sphingomonas longa</name>
    <dbReference type="NCBI Taxonomy" id="2778730"/>
    <lineage>
        <taxon>Bacteria</taxon>
        <taxon>Pseudomonadati</taxon>
        <taxon>Pseudomonadota</taxon>
        <taxon>Alphaproteobacteria</taxon>
        <taxon>Sphingomonadales</taxon>
        <taxon>Sphingomonadaceae</taxon>
        <taxon>Sphingomonas</taxon>
    </lineage>
</organism>
<protein>
    <recommendedName>
        <fullName evidence="2">Minor tail T domain-containing protein</fullName>
    </recommendedName>
</protein>
<dbReference type="RefSeq" id="WP_204199212.1">
    <property type="nucleotide sequence ID" value="NZ_JAFEMC010000003.1"/>
</dbReference>
<evidence type="ECO:0000256" key="1">
    <source>
        <dbReference type="SAM" id="MobiDB-lite"/>
    </source>
</evidence>
<evidence type="ECO:0000259" key="2">
    <source>
        <dbReference type="Pfam" id="PF06223"/>
    </source>
</evidence>
<proteinExistence type="predicted"/>
<dbReference type="InterPro" id="IPR009350">
    <property type="entry name" value="Phage_tail_T"/>
</dbReference>
<evidence type="ECO:0000313" key="4">
    <source>
        <dbReference type="Proteomes" id="UP000763641"/>
    </source>
</evidence>
<name>A0ABS2D845_9SPHN</name>